<dbReference type="InterPro" id="IPR025748">
    <property type="entry name" value="PrcB_C_dom"/>
</dbReference>
<dbReference type="Pfam" id="PF14343">
    <property type="entry name" value="PrcB_C"/>
    <property type="match status" value="1"/>
</dbReference>
<feature type="domain" description="Bacterial spore germination immunoglobulin-like" evidence="2">
    <location>
        <begin position="235"/>
        <end position="299"/>
    </location>
</feature>
<name>A0A8J4GZQ2_9BACL</name>
<keyword evidence="5" id="KW-1185">Reference proteome</keyword>
<keyword evidence="4" id="KW-0645">Protease</keyword>
<feature type="domain" description="Copper amine oxidase-like N-terminal" evidence="1">
    <location>
        <begin position="47"/>
        <end position="91"/>
    </location>
</feature>
<dbReference type="GO" id="GO:0006508">
    <property type="term" value="P:proteolysis"/>
    <property type="evidence" value="ECO:0007669"/>
    <property type="project" value="UniProtKB-KW"/>
</dbReference>
<evidence type="ECO:0000259" key="3">
    <source>
        <dbReference type="Pfam" id="PF14343"/>
    </source>
</evidence>
<proteinExistence type="predicted"/>
<gene>
    <name evidence="4" type="ORF">XYCOK13_10310</name>
</gene>
<evidence type="ECO:0000313" key="5">
    <source>
        <dbReference type="Proteomes" id="UP000677918"/>
    </source>
</evidence>
<organism evidence="4 5">
    <name type="scientific">Xylanibacillus composti</name>
    <dbReference type="NCBI Taxonomy" id="1572762"/>
    <lineage>
        <taxon>Bacteria</taxon>
        <taxon>Bacillati</taxon>
        <taxon>Bacillota</taxon>
        <taxon>Bacilli</taxon>
        <taxon>Bacillales</taxon>
        <taxon>Paenibacillaceae</taxon>
        <taxon>Xylanibacillus</taxon>
    </lineage>
</organism>
<dbReference type="InterPro" id="IPR036582">
    <property type="entry name" value="Mao_N_sf"/>
</dbReference>
<evidence type="ECO:0000259" key="1">
    <source>
        <dbReference type="Pfam" id="PF07833"/>
    </source>
</evidence>
<protein>
    <submittedName>
        <fullName evidence="4">Protease complex subunit PrcB family protein</fullName>
    </submittedName>
</protein>
<dbReference type="InterPro" id="IPR018911">
    <property type="entry name" value="Gmad2_Ig-like_dom"/>
</dbReference>
<evidence type="ECO:0000259" key="2">
    <source>
        <dbReference type="Pfam" id="PF10648"/>
    </source>
</evidence>
<dbReference type="GO" id="GO:0008233">
    <property type="term" value="F:peptidase activity"/>
    <property type="evidence" value="ECO:0007669"/>
    <property type="project" value="UniProtKB-KW"/>
</dbReference>
<evidence type="ECO:0000313" key="4">
    <source>
        <dbReference type="EMBL" id="GIQ68207.1"/>
    </source>
</evidence>
<accession>A0A8J4GZQ2</accession>
<dbReference type="AlphaFoldDB" id="A0A8J4GZQ2"/>
<dbReference type="InterPro" id="IPR012854">
    <property type="entry name" value="Cu_amine_oxidase-like_N"/>
</dbReference>
<reference evidence="4" key="1">
    <citation type="submission" date="2021-04" db="EMBL/GenBank/DDBJ databases">
        <title>Draft genome sequence of Xylanibacillus composti strain K13.</title>
        <authorList>
            <person name="Uke A."/>
            <person name="Chhe C."/>
            <person name="Baramee S."/>
            <person name="Kosugi A."/>
        </authorList>
    </citation>
    <scope>NUCLEOTIDE SEQUENCE</scope>
    <source>
        <strain evidence="4">K13</strain>
    </source>
</reference>
<dbReference type="RefSeq" id="WP_213410807.1">
    <property type="nucleotide sequence ID" value="NZ_BOVK01000013.1"/>
</dbReference>
<dbReference type="EMBL" id="BOVK01000013">
    <property type="protein sequence ID" value="GIQ68207.1"/>
    <property type="molecule type" value="Genomic_DNA"/>
</dbReference>
<sequence length="321" mass="35289">MKPARSFLFGILVGGICTGSIGFAASESVQIEVTMPQVTYWFDGKRVNDEEASSAPDTIAYEGVYYVPARSFAEGLGNEVEWDADSKEVHIRSVEKLAFDVIGEEEVPEELAGWIEQSLPLPMAQVREYKGNTYILITRGKQATGGYGVEVLELKRYKDEIEAVVAFADPAKGMLMTTEVSFPYVLLRVRGTELPPVHFYEVQGEDIAEWTGPNLPAIVEAGESIALFAPHWDRGTLKISGAARSFAGQVSVALTDESGRILQEQLVQASANAPDWGRFEAEFDYENRPEMLSLVIEVIASQEGQEAEQLQVQLAVPAPHK</sequence>
<dbReference type="SUPFAM" id="SSF55383">
    <property type="entry name" value="Copper amine oxidase, domain N"/>
    <property type="match status" value="1"/>
</dbReference>
<feature type="domain" description="PrcB C-terminal" evidence="3">
    <location>
        <begin position="133"/>
        <end position="189"/>
    </location>
</feature>
<comment type="caution">
    <text evidence="4">The sequence shown here is derived from an EMBL/GenBank/DDBJ whole genome shotgun (WGS) entry which is preliminary data.</text>
</comment>
<dbReference type="Pfam" id="PF07833">
    <property type="entry name" value="Cu_amine_oxidN1"/>
    <property type="match status" value="1"/>
</dbReference>
<dbReference type="Pfam" id="PF10648">
    <property type="entry name" value="Gmad2"/>
    <property type="match status" value="1"/>
</dbReference>
<dbReference type="Proteomes" id="UP000677918">
    <property type="component" value="Unassembled WGS sequence"/>
</dbReference>
<keyword evidence="4" id="KW-0378">Hydrolase</keyword>